<sequence>KKRNQNQMKEIMDEYKAYMSTTGVQGTYIELCCAANIFGFIGMVIEEDEHNKCYNCFEIGLTSNQDEDKSKPKIFIIFTGNQDSDHFELLDSVKPKSPSLFKCGKYLPVPNNNNKLFIRLTDDKDGNEQSQNSKLDRMCEICKKYCNGTKGLAIHISKKHKTDQRKKVVKKYETSSETNKAEEETYSESLHSDENNRTYAKVSNPERESKRDRQKRKQKHHRDWIQWLYYNQRKKAVRLIANDTDNVCTIELSTIYEKFNERWRTENKEVIIQDPISSDIQKTLDDNFDFNIPVEDLEFAIKSISSDSAPGPDFIIPRTMKKHSASLSKVLSKLLSIILKWNYIPTILREARTTLLFKKGDRRDVKNWRPLTICSIVRRILEKVIDKLLRSYLVASCTQRGFTSEPGTLINTSILQAALNKAKIDKSTLYVTLLDVTQAYDNVGHDQLKMSLNAQPIPTLLRYLTITLDDDNYTQIKTIKGKTKKIFFKRGIMQDRFELGEISRSKIRYETQLLTSKLLVRTTDLRRRARSRLQSYIALHKTFLTLSKDRSSVDTAEYFEDEDTYPNGYDDDDEVSDESRDESNRNNLKSVTGASSNMKNLLFLVKS</sequence>
<reference evidence="3" key="1">
    <citation type="submission" date="2022-07" db="EMBL/GenBank/DDBJ databases">
        <authorList>
            <person name="Trinca V."/>
            <person name="Uliana J.V.C."/>
            <person name="Torres T.T."/>
            <person name="Ward R.J."/>
            <person name="Monesi N."/>
        </authorList>
    </citation>
    <scope>NUCLEOTIDE SEQUENCE</scope>
    <source>
        <strain evidence="3">HSMRA1968</strain>
        <tissue evidence="3">Whole embryos</tissue>
    </source>
</reference>
<dbReference type="InterPro" id="IPR043502">
    <property type="entry name" value="DNA/RNA_pol_sf"/>
</dbReference>
<keyword evidence="4" id="KW-1185">Reference proteome</keyword>
<dbReference type="InterPro" id="IPR000477">
    <property type="entry name" value="RT_dom"/>
</dbReference>
<dbReference type="Proteomes" id="UP001151699">
    <property type="component" value="Chromosome B"/>
</dbReference>
<dbReference type="Pfam" id="PF00078">
    <property type="entry name" value="RVT_1"/>
    <property type="match status" value="1"/>
</dbReference>
<feature type="region of interest" description="Disordered" evidence="1">
    <location>
        <begin position="157"/>
        <end position="219"/>
    </location>
</feature>
<feature type="compositionally biased region" description="Basic and acidic residues" evidence="1">
    <location>
        <begin position="170"/>
        <end position="183"/>
    </location>
</feature>
<organism evidence="3 4">
    <name type="scientific">Pseudolycoriella hygida</name>
    <dbReference type="NCBI Taxonomy" id="35572"/>
    <lineage>
        <taxon>Eukaryota</taxon>
        <taxon>Metazoa</taxon>
        <taxon>Ecdysozoa</taxon>
        <taxon>Arthropoda</taxon>
        <taxon>Hexapoda</taxon>
        <taxon>Insecta</taxon>
        <taxon>Pterygota</taxon>
        <taxon>Neoptera</taxon>
        <taxon>Endopterygota</taxon>
        <taxon>Diptera</taxon>
        <taxon>Nematocera</taxon>
        <taxon>Sciaroidea</taxon>
        <taxon>Sciaridae</taxon>
        <taxon>Pseudolycoriella</taxon>
    </lineage>
</organism>
<feature type="compositionally biased region" description="Acidic residues" evidence="1">
    <location>
        <begin position="562"/>
        <end position="576"/>
    </location>
</feature>
<name>A0A9Q0N2U4_9DIPT</name>
<dbReference type="OrthoDB" id="7790673at2759"/>
<evidence type="ECO:0000313" key="4">
    <source>
        <dbReference type="Proteomes" id="UP001151699"/>
    </source>
</evidence>
<protein>
    <submittedName>
        <fullName evidence="3">Retrovirus-related Pol polyprotein from type-1 retrotransposable element R2</fullName>
    </submittedName>
</protein>
<dbReference type="EMBL" id="WJQU01000002">
    <property type="protein sequence ID" value="KAJ6642515.1"/>
    <property type="molecule type" value="Genomic_DNA"/>
</dbReference>
<evidence type="ECO:0000313" key="3">
    <source>
        <dbReference type="EMBL" id="KAJ6642515.1"/>
    </source>
</evidence>
<evidence type="ECO:0000256" key="1">
    <source>
        <dbReference type="SAM" id="MobiDB-lite"/>
    </source>
</evidence>
<comment type="caution">
    <text evidence="3">The sequence shown here is derived from an EMBL/GenBank/DDBJ whole genome shotgun (WGS) entry which is preliminary data.</text>
</comment>
<evidence type="ECO:0000259" key="2">
    <source>
        <dbReference type="Pfam" id="PF00078"/>
    </source>
</evidence>
<dbReference type="AlphaFoldDB" id="A0A9Q0N2U4"/>
<feature type="region of interest" description="Disordered" evidence="1">
    <location>
        <begin position="562"/>
        <end position="593"/>
    </location>
</feature>
<dbReference type="PANTHER" id="PTHR19446">
    <property type="entry name" value="REVERSE TRANSCRIPTASES"/>
    <property type="match status" value="1"/>
</dbReference>
<accession>A0A9Q0N2U4</accession>
<gene>
    <name evidence="3" type="primary">PO22</name>
    <name evidence="3" type="ORF">Bhyg_07466</name>
</gene>
<dbReference type="GO" id="GO:0071897">
    <property type="term" value="P:DNA biosynthetic process"/>
    <property type="evidence" value="ECO:0007669"/>
    <property type="project" value="UniProtKB-ARBA"/>
</dbReference>
<proteinExistence type="predicted"/>
<dbReference type="SUPFAM" id="SSF56672">
    <property type="entry name" value="DNA/RNA polymerases"/>
    <property type="match status" value="1"/>
</dbReference>
<feature type="compositionally biased region" description="Basic residues" evidence="1">
    <location>
        <begin position="157"/>
        <end position="169"/>
    </location>
</feature>
<feature type="domain" description="Reverse transcriptase" evidence="2">
    <location>
        <begin position="360"/>
        <end position="491"/>
    </location>
</feature>
<feature type="non-terminal residue" evidence="3">
    <location>
        <position position="607"/>
    </location>
</feature>